<organism evidence="1 2">
    <name type="scientific">Pseudomonas mohnii</name>
    <dbReference type="NCBI Taxonomy" id="395600"/>
    <lineage>
        <taxon>Bacteria</taxon>
        <taxon>Pseudomonadati</taxon>
        <taxon>Pseudomonadota</taxon>
        <taxon>Gammaproteobacteria</taxon>
        <taxon>Pseudomonadales</taxon>
        <taxon>Pseudomonadaceae</taxon>
        <taxon>Pseudomonas</taxon>
    </lineage>
</organism>
<accession>A0ABY0YC51</accession>
<dbReference type="EMBL" id="FNRV01000001">
    <property type="protein sequence ID" value="SED31534.1"/>
    <property type="molecule type" value="Genomic_DNA"/>
</dbReference>
<reference evidence="1 2" key="1">
    <citation type="submission" date="2016-10" db="EMBL/GenBank/DDBJ databases">
        <authorList>
            <person name="Varghese N."/>
            <person name="Submissions S."/>
        </authorList>
    </citation>
    <scope>NUCLEOTIDE SEQUENCE [LARGE SCALE GENOMIC DNA]</scope>
    <source>
        <strain evidence="1 2">DSM 18327</strain>
    </source>
</reference>
<protein>
    <submittedName>
        <fullName evidence="1">Uncharacterized protein</fullName>
    </submittedName>
</protein>
<evidence type="ECO:0000313" key="1">
    <source>
        <dbReference type="EMBL" id="SED31534.1"/>
    </source>
</evidence>
<proteinExistence type="predicted"/>
<sequence length="172" mass="19273">MAMTDQQRSAKAALKRAALSEEELRLRVPPSTRHALAELMEWAGITEQGEALTLMIHHVQDLGPEGVVRFIGSRHKIENSQNVARIADSAPIRFGARPGTLAALDDLVKWTGAHDQSAAMRLIIPALHEVGREQAICFLKPPPRQKYEVPEPMARKLELAYRREALRICRDE</sequence>
<dbReference type="RefSeq" id="WP_090467847.1">
    <property type="nucleotide sequence ID" value="NZ_FNRV01000001.1"/>
</dbReference>
<evidence type="ECO:0000313" key="2">
    <source>
        <dbReference type="Proteomes" id="UP000199665"/>
    </source>
</evidence>
<name>A0ABY0YC51_9PSED</name>
<dbReference type="Proteomes" id="UP000199665">
    <property type="component" value="Unassembled WGS sequence"/>
</dbReference>
<keyword evidence="2" id="KW-1185">Reference proteome</keyword>
<gene>
    <name evidence="1" type="ORF">SAMN05216205_4887</name>
</gene>
<comment type="caution">
    <text evidence="1">The sequence shown here is derived from an EMBL/GenBank/DDBJ whole genome shotgun (WGS) entry which is preliminary data.</text>
</comment>